<keyword evidence="1" id="KW-0805">Transcription regulation</keyword>
<evidence type="ECO:0000259" key="4">
    <source>
        <dbReference type="SMART" id="SM01043"/>
    </source>
</evidence>
<organism evidence="5 6">
    <name type="scientific">Nonomuraea salmonea</name>
    <dbReference type="NCBI Taxonomy" id="46181"/>
    <lineage>
        <taxon>Bacteria</taxon>
        <taxon>Bacillati</taxon>
        <taxon>Actinomycetota</taxon>
        <taxon>Actinomycetes</taxon>
        <taxon>Streptosporangiales</taxon>
        <taxon>Streptosporangiaceae</taxon>
        <taxon>Nonomuraea</taxon>
    </lineage>
</organism>
<accession>A0ABV5NXG0</accession>
<dbReference type="CDD" id="cd15831">
    <property type="entry name" value="BTAD"/>
    <property type="match status" value="1"/>
</dbReference>
<gene>
    <name evidence="5" type="ORF">ACFFR3_36480</name>
</gene>
<dbReference type="SMART" id="SM00028">
    <property type="entry name" value="TPR"/>
    <property type="match status" value="8"/>
</dbReference>
<dbReference type="PANTHER" id="PTHR35807">
    <property type="entry name" value="TRANSCRIPTIONAL REGULATOR REDD-RELATED"/>
    <property type="match status" value="1"/>
</dbReference>
<evidence type="ECO:0000313" key="6">
    <source>
        <dbReference type="Proteomes" id="UP001589568"/>
    </source>
</evidence>
<dbReference type="InterPro" id="IPR016032">
    <property type="entry name" value="Sig_transdc_resp-reg_C-effctor"/>
</dbReference>
<dbReference type="InterPro" id="IPR036388">
    <property type="entry name" value="WH-like_DNA-bd_sf"/>
</dbReference>
<dbReference type="EMBL" id="JBHMCF010000040">
    <property type="protein sequence ID" value="MFB9475019.1"/>
    <property type="molecule type" value="Genomic_DNA"/>
</dbReference>
<proteinExistence type="predicted"/>
<dbReference type="Pfam" id="PF00931">
    <property type="entry name" value="NB-ARC"/>
    <property type="match status" value="1"/>
</dbReference>
<dbReference type="Pfam" id="PF13424">
    <property type="entry name" value="TPR_12"/>
    <property type="match status" value="1"/>
</dbReference>
<evidence type="ECO:0000256" key="3">
    <source>
        <dbReference type="PROSITE-ProRule" id="PRU00339"/>
    </source>
</evidence>
<evidence type="ECO:0000256" key="1">
    <source>
        <dbReference type="ARBA" id="ARBA00023015"/>
    </source>
</evidence>
<name>A0ABV5NXG0_9ACTN</name>
<dbReference type="InterPro" id="IPR019734">
    <property type="entry name" value="TPR_rpt"/>
</dbReference>
<dbReference type="SMART" id="SM01043">
    <property type="entry name" value="BTAD"/>
    <property type="match status" value="1"/>
</dbReference>
<dbReference type="SUPFAM" id="SSF52540">
    <property type="entry name" value="P-loop containing nucleoside triphosphate hydrolases"/>
    <property type="match status" value="1"/>
</dbReference>
<dbReference type="Pfam" id="PF03704">
    <property type="entry name" value="BTAD"/>
    <property type="match status" value="1"/>
</dbReference>
<keyword evidence="3" id="KW-0802">TPR repeat</keyword>
<comment type="caution">
    <text evidence="5">The sequence shown here is derived from an EMBL/GenBank/DDBJ whole genome shotgun (WGS) entry which is preliminary data.</text>
</comment>
<dbReference type="PRINTS" id="PR00364">
    <property type="entry name" value="DISEASERSIST"/>
</dbReference>
<dbReference type="InterPro" id="IPR011990">
    <property type="entry name" value="TPR-like_helical_dom_sf"/>
</dbReference>
<dbReference type="SUPFAM" id="SSF48452">
    <property type="entry name" value="TPR-like"/>
    <property type="match status" value="4"/>
</dbReference>
<reference evidence="5 6" key="1">
    <citation type="submission" date="2024-09" db="EMBL/GenBank/DDBJ databases">
        <authorList>
            <person name="Sun Q."/>
            <person name="Mori K."/>
        </authorList>
    </citation>
    <scope>NUCLEOTIDE SEQUENCE [LARGE SCALE GENOMIC DNA]</scope>
    <source>
        <strain evidence="5 6">JCM 3324</strain>
    </source>
</reference>
<sequence length="1044" mass="112431">MLGVLLLYPNTPVSLERLIDCLWEDPPASAVSNIHSYVTRLRRTVAPSLVTQDHHYLLALDRDQLDLFLFEDTLSEARHHAEAGDLAKAHEAYRSALALWRGRPAEDAQLTASVLPRVADLEELALSARCDWTDLRLRLGLHEELIGELRALAEANSINERVWRQLILALHRSGRRAEALEMYGRVRAVLGAELGVEPGHELQDLHAAILGNDETLTPPVRESARRIVPRQLPPALGRLVGRRAELARLDETPHAMLTLLVGGAGVGKTTLAVHWAHRVAERFPDGQLFLDARGFDRAPPMSAAEALPRLIQALGWPAKDIPVDLEAQIGLYRSILAEQRVLVVLDNAADPDLIRALIPPGSGSRMLVTSRDRLSGLVALESAASVTLDVLDQDAALDLLADAVGKDRIEREPQVAARLAELCARLPLALRVAGAKVAASPHRALADYVAELDERNLLSKLEVPGDQRTAVRGAVGRSHETLTPAGRRLFRLVGLLPNTGVTVPGAAALSCLPAGETAGLLDDLARVHLMNAGPGRYTCHDLLVTYAAEQALADDPPEERELAVTRYFDFYLRTIVAAGEHVDVRVVGPAPGGPDTGVTPLTFADRAEAESWLEREWDIVAALVARAAERGPYAMAWRLADALRDVLPWRRPVAECLRIAELGLKAARADHDDLGQGAMLMSIGYVRWRITDLDAAIDAYRQALPLLRRAGWLAGEAAVLRAGGVALAQAGDAEQAADQFRRALAIDRELGNRAGETSSLGNLASLTLDLGLLREAEQRNLEALAAAAEVGKRQLEAVLLTNLGVVRRELGRLADAQATLDQALAAGREIGSPYVEAMALESIGCVHRDAGRYDDALRAHEQAAAVARSAENTEVEVRALVGHALVHLRRGDLTEAGERLAAAESSAGRTGHRSNQVELLLIRSELARAQGRPAEALARAEQARQLAERGYGLALGRALAAVAAAQLDLGEPAACEESCGAALDVFRRTGQRLARARTLILLGHARQAMGQADAARKTWRRAHAVVSAAGAQERVLTAALVTSA</sequence>
<evidence type="ECO:0000313" key="5">
    <source>
        <dbReference type="EMBL" id="MFB9475019.1"/>
    </source>
</evidence>
<keyword evidence="2" id="KW-0804">Transcription</keyword>
<dbReference type="PROSITE" id="PS50005">
    <property type="entry name" value="TPR"/>
    <property type="match status" value="1"/>
</dbReference>
<keyword evidence="6" id="KW-1185">Reference proteome</keyword>
<dbReference type="InterPro" id="IPR051677">
    <property type="entry name" value="AfsR-DnrI-RedD_regulator"/>
</dbReference>
<dbReference type="InterPro" id="IPR002182">
    <property type="entry name" value="NB-ARC"/>
</dbReference>
<dbReference type="InterPro" id="IPR005158">
    <property type="entry name" value="BTAD"/>
</dbReference>
<evidence type="ECO:0000256" key="2">
    <source>
        <dbReference type="ARBA" id="ARBA00023163"/>
    </source>
</evidence>
<dbReference type="Proteomes" id="UP001589568">
    <property type="component" value="Unassembled WGS sequence"/>
</dbReference>
<dbReference type="RefSeq" id="WP_379484615.1">
    <property type="nucleotide sequence ID" value="NZ_JBHMCF010000040.1"/>
</dbReference>
<feature type="domain" description="Bacterial transcriptional activator" evidence="4">
    <location>
        <begin position="65"/>
        <end position="210"/>
    </location>
</feature>
<dbReference type="InterPro" id="IPR027417">
    <property type="entry name" value="P-loop_NTPase"/>
</dbReference>
<dbReference type="Gene3D" id="3.40.50.300">
    <property type="entry name" value="P-loop containing nucleotide triphosphate hydrolases"/>
    <property type="match status" value="1"/>
</dbReference>
<dbReference type="Gene3D" id="1.10.10.10">
    <property type="entry name" value="Winged helix-like DNA-binding domain superfamily/Winged helix DNA-binding domain"/>
    <property type="match status" value="1"/>
</dbReference>
<dbReference type="SUPFAM" id="SSF46894">
    <property type="entry name" value="C-terminal effector domain of the bipartite response regulators"/>
    <property type="match status" value="1"/>
</dbReference>
<dbReference type="PANTHER" id="PTHR35807:SF1">
    <property type="entry name" value="TRANSCRIPTIONAL REGULATOR REDD"/>
    <property type="match status" value="1"/>
</dbReference>
<dbReference type="Gene3D" id="1.25.40.10">
    <property type="entry name" value="Tetratricopeptide repeat domain"/>
    <property type="match status" value="3"/>
</dbReference>
<protein>
    <submittedName>
        <fullName evidence="5">BTAD domain-containing putative transcriptional regulator</fullName>
    </submittedName>
</protein>
<feature type="repeat" description="TPR" evidence="3">
    <location>
        <begin position="717"/>
        <end position="750"/>
    </location>
</feature>